<gene>
    <name evidence="2" type="ORF">OIDMADRAFT_53500</name>
</gene>
<dbReference type="EMBL" id="KN832875">
    <property type="protein sequence ID" value="KIN01982.1"/>
    <property type="molecule type" value="Genomic_DNA"/>
</dbReference>
<sequence length="241" mass="26604">MASEYDHCPENFNQYDTNEEWECARCLKTVPGLGPPALNQDMCTCIDAGSFTQIHNRPQHGETVDRRVYSYQSPRTTDHLPPQSYASSSVSVPCPEGPGREVPGTPGTNGQLPIIADPSFNDPQYHLPSTDSSDLTAQLWRFLDEQRQRRLSYAAEPTPPDAAYLASEFYLRSKKRGSSMKRGKASHQSVRSSNGEEYSIASSDPNIILGVGSWDEKQPGPYSGNEYPQSMSGIIDRPGEG</sequence>
<keyword evidence="3" id="KW-1185">Reference proteome</keyword>
<evidence type="ECO:0000313" key="2">
    <source>
        <dbReference type="EMBL" id="KIN01982.1"/>
    </source>
</evidence>
<proteinExistence type="predicted"/>
<dbReference type="Proteomes" id="UP000054321">
    <property type="component" value="Unassembled WGS sequence"/>
</dbReference>
<dbReference type="HOGENOM" id="CLU_1152069_0_0_1"/>
<accession>A0A0C3HI21</accession>
<dbReference type="InParanoid" id="A0A0C3HI21"/>
<name>A0A0C3HI21_OIDMZ</name>
<dbReference type="AlphaFoldDB" id="A0A0C3HI21"/>
<feature type="region of interest" description="Disordered" evidence="1">
    <location>
        <begin position="176"/>
        <end position="241"/>
    </location>
</feature>
<dbReference type="OrthoDB" id="3502101at2759"/>
<feature type="compositionally biased region" description="Basic residues" evidence="1">
    <location>
        <begin position="176"/>
        <end position="185"/>
    </location>
</feature>
<evidence type="ECO:0000256" key="1">
    <source>
        <dbReference type="SAM" id="MobiDB-lite"/>
    </source>
</evidence>
<reference evidence="2 3" key="1">
    <citation type="submission" date="2014-04" db="EMBL/GenBank/DDBJ databases">
        <authorList>
            <consortium name="DOE Joint Genome Institute"/>
            <person name="Kuo A."/>
            <person name="Martino E."/>
            <person name="Perotto S."/>
            <person name="Kohler A."/>
            <person name="Nagy L.G."/>
            <person name="Floudas D."/>
            <person name="Copeland A."/>
            <person name="Barry K.W."/>
            <person name="Cichocki N."/>
            <person name="Veneault-Fourrey C."/>
            <person name="LaButti K."/>
            <person name="Lindquist E.A."/>
            <person name="Lipzen A."/>
            <person name="Lundell T."/>
            <person name="Morin E."/>
            <person name="Murat C."/>
            <person name="Sun H."/>
            <person name="Tunlid A."/>
            <person name="Henrissat B."/>
            <person name="Grigoriev I.V."/>
            <person name="Hibbett D.S."/>
            <person name="Martin F."/>
            <person name="Nordberg H.P."/>
            <person name="Cantor M.N."/>
            <person name="Hua S.X."/>
        </authorList>
    </citation>
    <scope>NUCLEOTIDE SEQUENCE [LARGE SCALE GENOMIC DNA]</scope>
    <source>
        <strain evidence="2 3">Zn</strain>
    </source>
</reference>
<feature type="region of interest" description="Disordered" evidence="1">
    <location>
        <begin position="73"/>
        <end position="107"/>
    </location>
</feature>
<organism evidence="2 3">
    <name type="scientific">Oidiodendron maius (strain Zn)</name>
    <dbReference type="NCBI Taxonomy" id="913774"/>
    <lineage>
        <taxon>Eukaryota</taxon>
        <taxon>Fungi</taxon>
        <taxon>Dikarya</taxon>
        <taxon>Ascomycota</taxon>
        <taxon>Pezizomycotina</taxon>
        <taxon>Leotiomycetes</taxon>
        <taxon>Leotiomycetes incertae sedis</taxon>
        <taxon>Myxotrichaceae</taxon>
        <taxon>Oidiodendron</taxon>
    </lineage>
</organism>
<protein>
    <submittedName>
        <fullName evidence="2">Uncharacterized protein</fullName>
    </submittedName>
</protein>
<feature type="compositionally biased region" description="Polar residues" evidence="1">
    <location>
        <begin position="187"/>
        <end position="205"/>
    </location>
</feature>
<reference evidence="3" key="2">
    <citation type="submission" date="2015-01" db="EMBL/GenBank/DDBJ databases">
        <title>Evolutionary Origins and Diversification of the Mycorrhizal Mutualists.</title>
        <authorList>
            <consortium name="DOE Joint Genome Institute"/>
            <consortium name="Mycorrhizal Genomics Consortium"/>
            <person name="Kohler A."/>
            <person name="Kuo A."/>
            <person name="Nagy L.G."/>
            <person name="Floudas D."/>
            <person name="Copeland A."/>
            <person name="Barry K.W."/>
            <person name="Cichocki N."/>
            <person name="Veneault-Fourrey C."/>
            <person name="LaButti K."/>
            <person name="Lindquist E.A."/>
            <person name="Lipzen A."/>
            <person name="Lundell T."/>
            <person name="Morin E."/>
            <person name="Murat C."/>
            <person name="Riley R."/>
            <person name="Ohm R."/>
            <person name="Sun H."/>
            <person name="Tunlid A."/>
            <person name="Henrissat B."/>
            <person name="Grigoriev I.V."/>
            <person name="Hibbett D.S."/>
            <person name="Martin F."/>
        </authorList>
    </citation>
    <scope>NUCLEOTIDE SEQUENCE [LARGE SCALE GENOMIC DNA]</scope>
    <source>
        <strain evidence="3">Zn</strain>
    </source>
</reference>
<evidence type="ECO:0000313" key="3">
    <source>
        <dbReference type="Proteomes" id="UP000054321"/>
    </source>
</evidence>